<comment type="caution">
    <text evidence="2">The sequence shown here is derived from an EMBL/GenBank/DDBJ whole genome shotgun (WGS) entry which is preliminary data.</text>
</comment>
<dbReference type="InterPro" id="IPR036388">
    <property type="entry name" value="WH-like_DNA-bd_sf"/>
</dbReference>
<dbReference type="SUPFAM" id="SSF46689">
    <property type="entry name" value="Homeodomain-like"/>
    <property type="match status" value="1"/>
</dbReference>
<dbReference type="InterPro" id="IPR009057">
    <property type="entry name" value="Homeodomain-like_sf"/>
</dbReference>
<protein>
    <recommendedName>
        <fullName evidence="1">Insertion element IS150 protein InsJ-like helix-turn-helix domain-containing protein</fullName>
    </recommendedName>
</protein>
<evidence type="ECO:0000313" key="2">
    <source>
        <dbReference type="EMBL" id="KAJ8336531.1"/>
    </source>
</evidence>
<organism evidence="2 3">
    <name type="scientific">Synaphobranchus kaupii</name>
    <name type="common">Kaup's arrowtooth eel</name>
    <dbReference type="NCBI Taxonomy" id="118154"/>
    <lineage>
        <taxon>Eukaryota</taxon>
        <taxon>Metazoa</taxon>
        <taxon>Chordata</taxon>
        <taxon>Craniata</taxon>
        <taxon>Vertebrata</taxon>
        <taxon>Euteleostomi</taxon>
        <taxon>Actinopterygii</taxon>
        <taxon>Neopterygii</taxon>
        <taxon>Teleostei</taxon>
        <taxon>Anguilliformes</taxon>
        <taxon>Synaphobranchidae</taxon>
        <taxon>Synaphobranchus</taxon>
    </lineage>
</organism>
<feature type="domain" description="Insertion element IS150 protein InsJ-like helix-turn-helix" evidence="1">
    <location>
        <begin position="256"/>
        <end position="298"/>
    </location>
</feature>
<dbReference type="PANTHER" id="PTHR16260:SF3">
    <property type="entry name" value="CHROMOSOME 14 OPEN READING FRAME 119-LIKE-RELATED"/>
    <property type="match status" value="1"/>
</dbReference>
<gene>
    <name evidence="2" type="ORF">SKAU_G00377510</name>
</gene>
<name>A0A9Q1ED23_SYNKA</name>
<dbReference type="InterPro" id="IPR055247">
    <property type="entry name" value="InsJ-like_HTH"/>
</dbReference>
<dbReference type="InterPro" id="IPR028019">
    <property type="entry name" value="DUF4508"/>
</dbReference>
<dbReference type="Pfam" id="PF13518">
    <property type="entry name" value="HTH_28"/>
    <property type="match status" value="1"/>
</dbReference>
<sequence length="330" mass="36635">MTVLASRFSSLFSCSTFKSSSTPLEAVVRKLWSVNQQNGPSLQHSNNGEKVTYIQVKEDVLVLSHAAGFGPAASLSTNSVLCCGGPILRVPGAASCLAQFPSVPKATAPPSLEDLSCSSAGVGVDVGPAPLSYVTLQEQRCVLSWFQGWGIPQRERFLQDLLSKAVPGKVCTLLEQLNTMQVQDHPPNIFECQLRLWSQWFESWSEEERNTFLHILEERDPIFAAHFYRSVAGTAGRDVLVTTGSMRRYLQPNQVAQVVQLLQDGTSIRAVTRRFAVSPSTVSGAWRRYQETGRYTRRAGQGRRRASTQQQDRYLLLCARRNRRSTARAL</sequence>
<accession>A0A9Q1ED23</accession>
<dbReference type="Gene3D" id="1.10.10.10">
    <property type="entry name" value="Winged helix-like DNA-binding domain superfamily/Winged helix DNA-binding domain"/>
    <property type="match status" value="1"/>
</dbReference>
<evidence type="ECO:0000259" key="1">
    <source>
        <dbReference type="Pfam" id="PF13518"/>
    </source>
</evidence>
<evidence type="ECO:0000313" key="3">
    <source>
        <dbReference type="Proteomes" id="UP001152622"/>
    </source>
</evidence>
<dbReference type="OrthoDB" id="6514241at2759"/>
<keyword evidence="3" id="KW-1185">Reference proteome</keyword>
<proteinExistence type="predicted"/>
<dbReference type="Proteomes" id="UP001152622">
    <property type="component" value="Chromosome 19"/>
</dbReference>
<dbReference type="Pfam" id="PF14969">
    <property type="entry name" value="DUF4508"/>
    <property type="match status" value="1"/>
</dbReference>
<dbReference type="EMBL" id="JAINUF010000019">
    <property type="protein sequence ID" value="KAJ8336531.1"/>
    <property type="molecule type" value="Genomic_DNA"/>
</dbReference>
<dbReference type="AlphaFoldDB" id="A0A9Q1ED23"/>
<dbReference type="PANTHER" id="PTHR16260">
    <property type="entry name" value="SIMILAR TO 1700123O20RIK PROTEIN"/>
    <property type="match status" value="1"/>
</dbReference>
<reference evidence="2" key="1">
    <citation type="journal article" date="2023" name="Science">
        <title>Genome structures resolve the early diversification of teleost fishes.</title>
        <authorList>
            <person name="Parey E."/>
            <person name="Louis A."/>
            <person name="Montfort J."/>
            <person name="Bouchez O."/>
            <person name="Roques C."/>
            <person name="Iampietro C."/>
            <person name="Lluch J."/>
            <person name="Castinel A."/>
            <person name="Donnadieu C."/>
            <person name="Desvignes T."/>
            <person name="Floi Bucao C."/>
            <person name="Jouanno E."/>
            <person name="Wen M."/>
            <person name="Mejri S."/>
            <person name="Dirks R."/>
            <person name="Jansen H."/>
            <person name="Henkel C."/>
            <person name="Chen W.J."/>
            <person name="Zahm M."/>
            <person name="Cabau C."/>
            <person name="Klopp C."/>
            <person name="Thompson A.W."/>
            <person name="Robinson-Rechavi M."/>
            <person name="Braasch I."/>
            <person name="Lecointre G."/>
            <person name="Bobe J."/>
            <person name="Postlethwait J.H."/>
            <person name="Berthelot C."/>
            <person name="Roest Crollius H."/>
            <person name="Guiguen Y."/>
        </authorList>
    </citation>
    <scope>NUCLEOTIDE SEQUENCE</scope>
    <source>
        <strain evidence="2">WJC10195</strain>
    </source>
</reference>